<keyword evidence="6" id="KW-0067">ATP-binding</keyword>
<dbReference type="GO" id="GO:0140359">
    <property type="term" value="F:ABC-type transporter activity"/>
    <property type="evidence" value="ECO:0007669"/>
    <property type="project" value="InterPro"/>
</dbReference>
<keyword evidence="5" id="KW-0547">Nucleotide-binding</keyword>
<feature type="transmembrane region" description="Helical" evidence="10">
    <location>
        <begin position="838"/>
        <end position="860"/>
    </location>
</feature>
<dbReference type="InterPro" id="IPR017871">
    <property type="entry name" value="ABC_transporter-like_CS"/>
</dbReference>
<evidence type="ECO:0000259" key="11">
    <source>
        <dbReference type="PROSITE" id="PS50893"/>
    </source>
</evidence>
<feature type="transmembrane region" description="Helical" evidence="10">
    <location>
        <begin position="79"/>
        <end position="100"/>
    </location>
</feature>
<dbReference type="FunFam" id="3.40.50.300:FF:000163">
    <property type="entry name" value="Multidrug resistance-associated protein member 4"/>
    <property type="match status" value="1"/>
</dbReference>
<comment type="caution">
    <text evidence="13">The sequence shown here is derived from an EMBL/GenBank/DDBJ whole genome shotgun (WGS) entry which is preliminary data.</text>
</comment>
<dbReference type="CDD" id="cd03244">
    <property type="entry name" value="ABCC_MRP_domain2"/>
    <property type="match status" value="1"/>
</dbReference>
<dbReference type="PANTHER" id="PTHR24223">
    <property type="entry name" value="ATP-BINDING CASSETTE SUB-FAMILY C"/>
    <property type="match status" value="1"/>
</dbReference>
<dbReference type="GO" id="GO:0016887">
    <property type="term" value="F:ATP hydrolysis activity"/>
    <property type="evidence" value="ECO:0007669"/>
    <property type="project" value="InterPro"/>
</dbReference>
<dbReference type="GO" id="GO:0005524">
    <property type="term" value="F:ATP binding"/>
    <property type="evidence" value="ECO:0007669"/>
    <property type="project" value="UniProtKB-KW"/>
</dbReference>
<protein>
    <submittedName>
        <fullName evidence="13">Uncharacterized protein</fullName>
    </submittedName>
</protein>
<keyword evidence="7 10" id="KW-1133">Transmembrane helix</keyword>
<keyword evidence="3" id="KW-0813">Transport</keyword>
<keyword evidence="8 10" id="KW-0472">Membrane</keyword>
<evidence type="ECO:0000256" key="6">
    <source>
        <dbReference type="ARBA" id="ARBA00022840"/>
    </source>
</evidence>
<feature type="compositionally biased region" description="Basic and acidic residues" evidence="9">
    <location>
        <begin position="696"/>
        <end position="713"/>
    </location>
</feature>
<comment type="subcellular location">
    <subcellularLocation>
        <location evidence="1">Membrane</location>
        <topology evidence="1">Multi-pass membrane protein</topology>
    </subcellularLocation>
</comment>
<dbReference type="InterPro" id="IPR027417">
    <property type="entry name" value="P-loop_NTPase"/>
</dbReference>
<dbReference type="EMBL" id="SJOL01001957">
    <property type="protein sequence ID" value="TGZ74318.1"/>
    <property type="molecule type" value="Genomic_DNA"/>
</dbReference>
<reference evidence="13 14" key="1">
    <citation type="journal article" date="2019" name="BMC Genomics">
        <title>New insights from Opisthorchis felineus genome: update on genomics of the epidemiologically important liver flukes.</title>
        <authorList>
            <person name="Ershov N.I."/>
            <person name="Mordvinov V.A."/>
            <person name="Prokhortchouk E.B."/>
            <person name="Pakharukova M.Y."/>
            <person name="Gunbin K.V."/>
            <person name="Ustyantsev K."/>
            <person name="Genaev M.A."/>
            <person name="Blinov A.G."/>
            <person name="Mazur A."/>
            <person name="Boulygina E."/>
            <person name="Tsygankova S."/>
            <person name="Khrameeva E."/>
            <person name="Chekanov N."/>
            <person name="Fan G."/>
            <person name="Xiao A."/>
            <person name="Zhang H."/>
            <person name="Xu X."/>
            <person name="Yang H."/>
            <person name="Solovyev V."/>
            <person name="Lee S.M."/>
            <person name="Liu X."/>
            <person name="Afonnikov D.A."/>
            <person name="Skryabin K.G."/>
        </authorList>
    </citation>
    <scope>NUCLEOTIDE SEQUENCE [LARGE SCALE GENOMIC DNA]</scope>
    <source>
        <strain evidence="13">AK-0245</strain>
        <tissue evidence="13">Whole organism</tissue>
    </source>
</reference>
<accession>A0A4S2MIM2</accession>
<proteinExistence type="inferred from homology"/>
<dbReference type="InterPro" id="IPR044746">
    <property type="entry name" value="ABCC_6TM_D1"/>
</dbReference>
<feature type="transmembrane region" description="Helical" evidence="10">
    <location>
        <begin position="1089"/>
        <end position="1110"/>
    </location>
</feature>
<keyword evidence="14" id="KW-1185">Reference proteome</keyword>
<feature type="transmembrane region" description="Helical" evidence="10">
    <location>
        <begin position="220"/>
        <end position="240"/>
    </location>
</feature>
<feature type="transmembrane region" description="Helical" evidence="10">
    <location>
        <begin position="997"/>
        <end position="1017"/>
    </location>
</feature>
<dbReference type="InterPro" id="IPR003439">
    <property type="entry name" value="ABC_transporter-like_ATP-bd"/>
</dbReference>
<feature type="transmembrane region" description="Helical" evidence="10">
    <location>
        <begin position="349"/>
        <end position="369"/>
    </location>
</feature>
<dbReference type="OrthoDB" id="6500128at2759"/>
<dbReference type="GO" id="GO:0016020">
    <property type="term" value="C:membrane"/>
    <property type="evidence" value="ECO:0007669"/>
    <property type="project" value="UniProtKB-SubCell"/>
</dbReference>
<dbReference type="InterPro" id="IPR036640">
    <property type="entry name" value="ABC1_TM_sf"/>
</dbReference>
<comment type="similarity">
    <text evidence="2">Belongs to the ABC transporter superfamily. ABCC family. Conjugate transporter (TC 3.A.1.208) subfamily.</text>
</comment>
<dbReference type="PANTHER" id="PTHR24223:SF456">
    <property type="entry name" value="MULTIDRUG RESISTANCE-ASSOCIATED PROTEIN LETHAL(2)03659"/>
    <property type="match status" value="1"/>
</dbReference>
<feature type="transmembrane region" description="Helical" evidence="10">
    <location>
        <begin position="193"/>
        <end position="214"/>
    </location>
</feature>
<organism evidence="13 14">
    <name type="scientific">Opisthorchis felineus</name>
    <dbReference type="NCBI Taxonomy" id="147828"/>
    <lineage>
        <taxon>Eukaryota</taxon>
        <taxon>Metazoa</taxon>
        <taxon>Spiralia</taxon>
        <taxon>Lophotrochozoa</taxon>
        <taxon>Platyhelminthes</taxon>
        <taxon>Trematoda</taxon>
        <taxon>Digenea</taxon>
        <taxon>Opisthorchiida</taxon>
        <taxon>Opisthorchiata</taxon>
        <taxon>Opisthorchiidae</taxon>
        <taxon>Opisthorchis</taxon>
    </lineage>
</organism>
<dbReference type="PROSITE" id="PS50893">
    <property type="entry name" value="ABC_TRANSPORTER_2"/>
    <property type="match status" value="2"/>
</dbReference>
<dbReference type="InterPro" id="IPR050173">
    <property type="entry name" value="ABC_transporter_C-like"/>
</dbReference>
<dbReference type="Pfam" id="PF00005">
    <property type="entry name" value="ABC_tran"/>
    <property type="match status" value="2"/>
</dbReference>
<evidence type="ECO:0000313" key="14">
    <source>
        <dbReference type="Proteomes" id="UP000308267"/>
    </source>
</evidence>
<feature type="domain" description="ABC transporter" evidence="11">
    <location>
        <begin position="1178"/>
        <end position="1412"/>
    </location>
</feature>
<dbReference type="FunFam" id="1.20.1560.10:FF:000014">
    <property type="entry name" value="Multidrug resistance-associated protein member 4"/>
    <property type="match status" value="1"/>
</dbReference>
<dbReference type="Pfam" id="PF00664">
    <property type="entry name" value="ABC_membrane"/>
    <property type="match status" value="2"/>
</dbReference>
<dbReference type="Proteomes" id="UP000308267">
    <property type="component" value="Unassembled WGS sequence"/>
</dbReference>
<evidence type="ECO:0000256" key="4">
    <source>
        <dbReference type="ARBA" id="ARBA00022692"/>
    </source>
</evidence>
<feature type="transmembrane region" description="Helical" evidence="10">
    <location>
        <begin position="120"/>
        <end position="146"/>
    </location>
</feature>
<evidence type="ECO:0000259" key="12">
    <source>
        <dbReference type="PROSITE" id="PS50929"/>
    </source>
</evidence>
<dbReference type="PROSITE" id="PS50929">
    <property type="entry name" value="ABC_TM1F"/>
    <property type="match status" value="2"/>
</dbReference>
<dbReference type="InterPro" id="IPR003593">
    <property type="entry name" value="AAA+_ATPase"/>
</dbReference>
<feature type="domain" description="ABC transmembrane type-1" evidence="12">
    <location>
        <begin position="84"/>
        <end position="363"/>
    </location>
</feature>
<evidence type="ECO:0000256" key="8">
    <source>
        <dbReference type="ARBA" id="ARBA00023136"/>
    </source>
</evidence>
<keyword evidence="4 10" id="KW-0812">Transmembrane</keyword>
<dbReference type="SMART" id="SM00382">
    <property type="entry name" value="AAA"/>
    <property type="match status" value="2"/>
</dbReference>
<feature type="transmembrane region" description="Helical" evidence="10">
    <location>
        <begin position="900"/>
        <end position="926"/>
    </location>
</feature>
<feature type="domain" description="ABC transmembrane type-1" evidence="12">
    <location>
        <begin position="884"/>
        <end position="1142"/>
    </location>
</feature>
<evidence type="ECO:0000256" key="2">
    <source>
        <dbReference type="ARBA" id="ARBA00009726"/>
    </source>
</evidence>
<dbReference type="SUPFAM" id="SSF90123">
    <property type="entry name" value="ABC transporter transmembrane region"/>
    <property type="match status" value="2"/>
</dbReference>
<dbReference type="Gene3D" id="1.20.1560.10">
    <property type="entry name" value="ABC transporter type 1, transmembrane domain"/>
    <property type="match status" value="2"/>
</dbReference>
<feature type="region of interest" description="Disordered" evidence="9">
    <location>
        <begin position="690"/>
        <end position="720"/>
    </location>
</feature>
<dbReference type="PROSITE" id="PS00211">
    <property type="entry name" value="ABC_TRANSPORTER_1"/>
    <property type="match status" value="1"/>
</dbReference>
<evidence type="ECO:0000256" key="3">
    <source>
        <dbReference type="ARBA" id="ARBA00022448"/>
    </source>
</evidence>
<evidence type="ECO:0000256" key="9">
    <source>
        <dbReference type="SAM" id="MobiDB-lite"/>
    </source>
</evidence>
<dbReference type="InterPro" id="IPR011527">
    <property type="entry name" value="ABC1_TM_dom"/>
</dbReference>
<dbReference type="STRING" id="147828.A0A4S2MIM2"/>
<dbReference type="FunFam" id="3.40.50.300:FF:000997">
    <property type="entry name" value="Multidrug resistance-associated protein 1"/>
    <property type="match status" value="1"/>
</dbReference>
<dbReference type="Gene3D" id="3.40.50.300">
    <property type="entry name" value="P-loop containing nucleotide triphosphate hydrolases"/>
    <property type="match status" value="2"/>
</dbReference>
<dbReference type="SUPFAM" id="SSF52540">
    <property type="entry name" value="P-loop containing nucleoside triphosphate hydrolases"/>
    <property type="match status" value="2"/>
</dbReference>
<evidence type="ECO:0000256" key="10">
    <source>
        <dbReference type="SAM" id="Phobius"/>
    </source>
</evidence>
<evidence type="ECO:0000313" key="13">
    <source>
        <dbReference type="EMBL" id="TGZ74318.1"/>
    </source>
</evidence>
<evidence type="ECO:0000256" key="5">
    <source>
        <dbReference type="ARBA" id="ARBA00022741"/>
    </source>
</evidence>
<evidence type="ECO:0000256" key="7">
    <source>
        <dbReference type="ARBA" id="ARBA00022989"/>
    </source>
</evidence>
<gene>
    <name evidence="13" type="ORF">CRM22_001004</name>
</gene>
<dbReference type="CDD" id="cd03250">
    <property type="entry name" value="ABCC_MRP_domain1"/>
    <property type="match status" value="1"/>
</dbReference>
<sequence length="1471" mass="165694">MERCPEERANFFSKMFYTWLNPTLKEAARSPITTEAIFRRPEIEGSDYVTSRLEHHWEQEKRKPRPSLHRAVYRAQLKYVAYTAITIMAEIVCLSVRPIFMNRLLLGFRDLSIEQNKIDAIVYSVALILTALFGLLLRNATFWMVYRMGMRLRVAASGLIYKKVLSLNQKSVVNSSAGHIINLLSTDAQRFELTFMFLHYAWVGPLQALVVFYLMGEITLVPTICGATVMAVFIPMQSLMNRAYSKLKVRIAKVTDARIRMLSDVINGIKIIKLHAWESLFLALTREIRRRETHLIVFVRLCQTFQFTQLVYQVKVTTLAILLPIVLLHEGSTDPVALRSSEMFTLLSYLNALFLSLTLFLPMCIQYLFDTKVSCERIQNFLMIPELQDDRQPAVIDTDEPHIYMDNVSARWFDLPMPALKLKPTLSGISLKFVGPQLIAIVGPVGCGKSSLLQAILGELPYFEGNVVRSIRMAYMPQVAWITPGTLRQNVLISEPFDHERYWKVLRATTLNVDIENLTQGDKTQVGERGASLSGGQKARIGLARIAYSQANFLLLDDPLAAVDTRVAKHLFYQCICGFLSDRLRLLVTNQLHFLPHVDKIIIMEEGRVAEFGTYEELISKGIEFHNLGCSQPDVSVDVKEDDVKMSTEISQVVSLPNGQYWFSSTDKHASDMALSVPLAAEGERRHFSAKNRQSFAKEELQRTTRTEQETTDHLLSSQTSLRIPRTKTSPTGEFDIQSVPSLSDMTDTKRKWNPSPIPHKTASRLSIASRGSLTSRLAFSMENAVAPGIIDHVPAEFDEEHWDTIKGLEEEAEETEQAEEWQSGTISWRYYIILGRIGGGLCGVFTTIVLFVITITNYAGCDFWLTKWSGLADFRHDMNITTNVSDQIVWSMDDNRFNLIIFGLLTLALILVSTARSLVFFGVLLNSSKRLHDRMLRACLQTRLLFFESNTSGRILNRFSKDIGQVDDYLPVTIHDFLQCFFLVVSSGVVTIISSYWLVIPTVPLLVLFYLTRKYYLRASRDLKRMESVARSPVFSWVNVTLQGLPCIRAARCEDYQIRTYNDLVDEHTSIFFMNIAAARWLSVRLDLLCAVFITCVAAVCLLLGIFSNIPAADVGLMITYAVSLVGLFQWCIRQSAEVENQMVSVERAVEYMDLEPEITQPPITEPPDDWPKFGRIVFDNLWLRYHESASWALKGISLDIVAGLKVGVVGRTGAGKSSLISALFRLVETQEGKLMVDGIDVAHVELKELRRRISIIPQDPIMFSGTIRSNLDPDHRLEDSAIWDALSSVQLNRVVSGLPGKLDFHVSEGGTNFSTGQRQLLALARAILGGNRIIVVDEATANVDPYTDAIIQKTLRSQFAFCTVMTVAHRLHTVIDNDLMVVMEDGRIVEVGVPHELLNPELSSQDKQALGSGAQPMVTTKLDAQKPVSGQGPLADLVKHTSLEESVLLAQLARDAYCKTLTRFVLSKL</sequence>
<evidence type="ECO:0000256" key="1">
    <source>
        <dbReference type="ARBA" id="ARBA00004141"/>
    </source>
</evidence>
<feature type="domain" description="ABC transporter" evidence="11">
    <location>
        <begin position="403"/>
        <end position="631"/>
    </location>
</feature>
<name>A0A4S2MIM2_OPIFE</name>
<dbReference type="CDD" id="cd18579">
    <property type="entry name" value="ABC_6TM_ABCC_D1"/>
    <property type="match status" value="1"/>
</dbReference>